<evidence type="ECO:0000313" key="2">
    <source>
        <dbReference type="EMBL" id="TQB68234.1"/>
    </source>
</evidence>
<dbReference type="Proteomes" id="UP000319663">
    <property type="component" value="Unassembled WGS sequence"/>
</dbReference>
<accession>A0A507QM88</accession>
<feature type="region of interest" description="Disordered" evidence="1">
    <location>
        <begin position="1"/>
        <end position="34"/>
    </location>
</feature>
<dbReference type="EMBL" id="VIFY01000236">
    <property type="protein sequence ID" value="TQB68234.1"/>
    <property type="molecule type" value="Genomic_DNA"/>
</dbReference>
<sequence length="344" mass="38445">MLQSLRWDEDELLDKPVPPFYTEEDAREQKKPPLAFPGSLRVKWRLLQGQTAPEQSWDYPPGYSQDTPLFTMKDPAANDMSLVTSTQKTNDSGLSQFYDHSFAIHESSTILNSQPLRGDSFRASRSWADNTGIDSSGISIETDSDEGTSCSSLLSMQGLISDLEEIPSAGYLRSIVPQTMTVNFIVGVLAVHPPRHVVTRQWKRELTIVELVVGDETKTGFGVTFWLPSANGDDDGLGKTLSALRPRDIILLRTVALSSFRERVYGQSLRKGTTKVDLLHRQPVDSTDAVGIYGLRAINNDIATKDDLLLAKVRKVREWILRFVGYPADRVHRQADQMLPPDTQ</sequence>
<comment type="caution">
    <text evidence="2">The sequence shown here is derived from an EMBL/GenBank/DDBJ whole genome shotgun (WGS) entry which is preliminary data.</text>
</comment>
<name>A0A507QM88_MONPU</name>
<reference evidence="2 3" key="1">
    <citation type="submission" date="2019-06" db="EMBL/GenBank/DDBJ databases">
        <title>Wine fermentation using esterase from Monascus purpureus.</title>
        <authorList>
            <person name="Geng C."/>
            <person name="Zhang Y."/>
        </authorList>
    </citation>
    <scope>NUCLEOTIDE SEQUENCE [LARGE SCALE GENOMIC DNA]</scope>
    <source>
        <strain evidence="2">HQ1</strain>
    </source>
</reference>
<protein>
    <submittedName>
        <fullName evidence="2">Uncharacterized protein</fullName>
    </submittedName>
</protein>
<dbReference type="AlphaFoldDB" id="A0A507QM88"/>
<keyword evidence="3" id="KW-1185">Reference proteome</keyword>
<dbReference type="SUPFAM" id="SSF50249">
    <property type="entry name" value="Nucleic acid-binding proteins"/>
    <property type="match status" value="1"/>
</dbReference>
<evidence type="ECO:0000256" key="1">
    <source>
        <dbReference type="SAM" id="MobiDB-lite"/>
    </source>
</evidence>
<evidence type="ECO:0000313" key="3">
    <source>
        <dbReference type="Proteomes" id="UP000319663"/>
    </source>
</evidence>
<proteinExistence type="predicted"/>
<dbReference type="InterPro" id="IPR012340">
    <property type="entry name" value="NA-bd_OB-fold"/>
</dbReference>
<dbReference type="Gene3D" id="2.40.50.140">
    <property type="entry name" value="Nucleic acid-binding proteins"/>
    <property type="match status" value="1"/>
</dbReference>
<gene>
    <name evidence="2" type="ORF">MPDQ_003761</name>
</gene>
<organism evidence="2 3">
    <name type="scientific">Monascus purpureus</name>
    <name type="common">Red mold</name>
    <name type="synonym">Monascus anka</name>
    <dbReference type="NCBI Taxonomy" id="5098"/>
    <lineage>
        <taxon>Eukaryota</taxon>
        <taxon>Fungi</taxon>
        <taxon>Dikarya</taxon>
        <taxon>Ascomycota</taxon>
        <taxon>Pezizomycotina</taxon>
        <taxon>Eurotiomycetes</taxon>
        <taxon>Eurotiomycetidae</taxon>
        <taxon>Eurotiales</taxon>
        <taxon>Aspergillaceae</taxon>
        <taxon>Monascus</taxon>
    </lineage>
</organism>